<keyword evidence="3" id="KW-1185">Reference proteome</keyword>
<reference evidence="2 3" key="1">
    <citation type="submission" date="2020-08" db="EMBL/GenBank/DDBJ databases">
        <title>Sequencing the genomes of 1000 actinobacteria strains.</title>
        <authorList>
            <person name="Klenk H.-P."/>
        </authorList>
    </citation>
    <scope>NUCLEOTIDE SEQUENCE [LARGE SCALE GENOMIC DNA]</scope>
    <source>
        <strain evidence="2 3">DSM 45298</strain>
    </source>
</reference>
<gene>
    <name evidence="2" type="ORF">BKA16_003201</name>
</gene>
<accession>A0A840F584</accession>
<dbReference type="Proteomes" id="UP000551501">
    <property type="component" value="Unassembled WGS sequence"/>
</dbReference>
<evidence type="ECO:0000313" key="2">
    <source>
        <dbReference type="EMBL" id="MBB4136649.1"/>
    </source>
</evidence>
<feature type="transmembrane region" description="Helical" evidence="1">
    <location>
        <begin position="188"/>
        <end position="206"/>
    </location>
</feature>
<organism evidence="2 3">
    <name type="scientific">Gordonia humi</name>
    <dbReference type="NCBI Taxonomy" id="686429"/>
    <lineage>
        <taxon>Bacteria</taxon>
        <taxon>Bacillati</taxon>
        <taxon>Actinomycetota</taxon>
        <taxon>Actinomycetes</taxon>
        <taxon>Mycobacteriales</taxon>
        <taxon>Gordoniaceae</taxon>
        <taxon>Gordonia</taxon>
    </lineage>
</organism>
<protein>
    <submittedName>
        <fullName evidence="2">Uncharacterized protein</fullName>
    </submittedName>
</protein>
<name>A0A840F584_9ACTN</name>
<feature type="transmembrane region" description="Helical" evidence="1">
    <location>
        <begin position="252"/>
        <end position="273"/>
    </location>
</feature>
<proteinExistence type="predicted"/>
<keyword evidence="1" id="KW-0472">Membrane</keyword>
<feature type="transmembrane region" description="Helical" evidence="1">
    <location>
        <begin position="285"/>
        <end position="302"/>
    </location>
</feature>
<evidence type="ECO:0000256" key="1">
    <source>
        <dbReference type="SAM" id="Phobius"/>
    </source>
</evidence>
<feature type="transmembrane region" description="Helical" evidence="1">
    <location>
        <begin position="149"/>
        <end position="168"/>
    </location>
</feature>
<keyword evidence="1" id="KW-0812">Transmembrane</keyword>
<sequence>MSRITRPRHRPSTARISARAVVVGTVVGLIAVNAVLYGFAGGHLPFHASSLVDPPTGDAIVRADLMYLEVAALAVMVYLFTRRREVPDIAERAPDRSRAGREIVAVVAYGAAVLVVGSIIGALCGWHAFGLHLDNMVIRSGDPVTPAEAICWAAYNVVAYAVIPLVVFGRRYSAEQLNLRSSDRRADLMLIVAVLVVESAVQLAVSDSTILDLTARQALIGAPVTFVLSFAGTVLPAMVFIYCILVPRFLRVTGSVPATVVLGGVTYALLHVVDGWTDFTSPSDAVLSVAYVLLFYTGPGMFKTFITVRTANAWTHVWAYHAIAPHTLVDTPMFVGVFGIR</sequence>
<feature type="transmembrane region" description="Helical" evidence="1">
    <location>
        <begin position="20"/>
        <end position="40"/>
    </location>
</feature>
<comment type="caution">
    <text evidence="2">The sequence shown here is derived from an EMBL/GenBank/DDBJ whole genome shotgun (WGS) entry which is preliminary data.</text>
</comment>
<keyword evidence="1" id="KW-1133">Transmembrane helix</keyword>
<dbReference type="EMBL" id="JACIFP010000001">
    <property type="protein sequence ID" value="MBB4136649.1"/>
    <property type="molecule type" value="Genomic_DNA"/>
</dbReference>
<feature type="transmembrane region" description="Helical" evidence="1">
    <location>
        <begin position="218"/>
        <end position="245"/>
    </location>
</feature>
<feature type="transmembrane region" description="Helical" evidence="1">
    <location>
        <begin position="102"/>
        <end position="129"/>
    </location>
</feature>
<feature type="transmembrane region" description="Helical" evidence="1">
    <location>
        <begin position="60"/>
        <end position="81"/>
    </location>
</feature>
<dbReference type="AlphaFoldDB" id="A0A840F584"/>
<dbReference type="RefSeq" id="WP_246371792.1">
    <property type="nucleotide sequence ID" value="NZ_BAABHL010000041.1"/>
</dbReference>
<evidence type="ECO:0000313" key="3">
    <source>
        <dbReference type="Proteomes" id="UP000551501"/>
    </source>
</evidence>